<organism evidence="1 2">
    <name type="scientific">Halocaridina rubra</name>
    <name type="common">Hawaiian red shrimp</name>
    <dbReference type="NCBI Taxonomy" id="373956"/>
    <lineage>
        <taxon>Eukaryota</taxon>
        <taxon>Metazoa</taxon>
        <taxon>Ecdysozoa</taxon>
        <taxon>Arthropoda</taxon>
        <taxon>Crustacea</taxon>
        <taxon>Multicrustacea</taxon>
        <taxon>Malacostraca</taxon>
        <taxon>Eumalacostraca</taxon>
        <taxon>Eucarida</taxon>
        <taxon>Decapoda</taxon>
        <taxon>Pleocyemata</taxon>
        <taxon>Caridea</taxon>
        <taxon>Atyoidea</taxon>
        <taxon>Atyidae</taxon>
        <taxon>Halocaridina</taxon>
    </lineage>
</organism>
<evidence type="ECO:0000313" key="2">
    <source>
        <dbReference type="Proteomes" id="UP001381693"/>
    </source>
</evidence>
<keyword evidence="2" id="KW-1185">Reference proteome</keyword>
<comment type="caution">
    <text evidence="1">The sequence shown here is derived from an EMBL/GenBank/DDBJ whole genome shotgun (WGS) entry which is preliminary data.</text>
</comment>
<proteinExistence type="predicted"/>
<dbReference type="Proteomes" id="UP001381693">
    <property type="component" value="Unassembled WGS sequence"/>
</dbReference>
<dbReference type="EMBL" id="JAXCGZ010005692">
    <property type="protein sequence ID" value="KAK7081139.1"/>
    <property type="molecule type" value="Genomic_DNA"/>
</dbReference>
<reference evidence="1 2" key="1">
    <citation type="submission" date="2023-11" db="EMBL/GenBank/DDBJ databases">
        <title>Halocaridina rubra genome assembly.</title>
        <authorList>
            <person name="Smith C."/>
        </authorList>
    </citation>
    <scope>NUCLEOTIDE SEQUENCE [LARGE SCALE GENOMIC DNA]</scope>
    <source>
        <strain evidence="1">EP-1</strain>
        <tissue evidence="1">Whole</tissue>
    </source>
</reference>
<accession>A0AAN8XMX0</accession>
<evidence type="ECO:0000313" key="1">
    <source>
        <dbReference type="EMBL" id="KAK7081139.1"/>
    </source>
</evidence>
<name>A0AAN8XMX0_HALRR</name>
<dbReference type="AlphaFoldDB" id="A0AAN8XMX0"/>
<protein>
    <submittedName>
        <fullName evidence="1">Uncharacterized protein</fullName>
    </submittedName>
</protein>
<sequence>MGDDEKPVDEIKTLQEISVRISPIRRLCRSSLCHQEETLKPDKNDLERGTTNKETEAAVVACPIVLRQLCFQLRTQSSRGSRNAYSIPALMARLSSRPYWHRCLCSPTILPAITEKELVPLLSLTPAHRFIVIVVTNCNDSLGSVVVGGESLMQAVYAAQNLPGLRPCIQSPSEPSLAFIKYILARPRNKKKDRKAFPCTMLNDGNVKVGMVLIYQKMQMLYAGYPLSSYGCSKQAFLDIISKYTQYNFALRMPELDQTVTSHSPEPDEEEGVIS</sequence>
<gene>
    <name evidence="1" type="ORF">SK128_007089</name>
</gene>